<gene>
    <name evidence="2" type="ORF">FJU11_02780</name>
</gene>
<feature type="compositionally biased region" description="Acidic residues" evidence="1">
    <location>
        <begin position="168"/>
        <end position="177"/>
    </location>
</feature>
<feature type="region of interest" description="Disordered" evidence="1">
    <location>
        <begin position="168"/>
        <end position="190"/>
    </location>
</feature>
<keyword evidence="3" id="KW-1185">Reference proteome</keyword>
<sequence>MGGYGGKGEAGGYETFSHRVRPEHLGEGTQTVQLSASEADRARLADEWGVLGVERLDAELTVRRWRRDGIRVEGRVTGDLMQECVVTLDPVKTRLDETIEALFVPQGSRNAGDAPGSEGEIVVDPEAPDPPETFSGDALDLADVAREFAALGIDPYPHVEDVAFTDHVEDEAGEEESPFAALRQLRKGDG</sequence>
<dbReference type="InterPro" id="IPR003772">
    <property type="entry name" value="YceD"/>
</dbReference>
<accession>A0A506UD87</accession>
<dbReference type="AlphaFoldDB" id="A0A506UD87"/>
<proteinExistence type="predicted"/>
<evidence type="ECO:0000313" key="3">
    <source>
        <dbReference type="Proteomes" id="UP000320314"/>
    </source>
</evidence>
<dbReference type="Proteomes" id="UP000320314">
    <property type="component" value="Unassembled WGS sequence"/>
</dbReference>
<protein>
    <submittedName>
        <fullName evidence="2">DUF177 domain-containing protein</fullName>
    </submittedName>
</protein>
<comment type="caution">
    <text evidence="2">The sequence shown here is derived from an EMBL/GenBank/DDBJ whole genome shotgun (WGS) entry which is preliminary data.</text>
</comment>
<feature type="region of interest" description="Disordered" evidence="1">
    <location>
        <begin position="107"/>
        <end position="131"/>
    </location>
</feature>
<dbReference type="RefSeq" id="WP_141165496.1">
    <property type="nucleotide sequence ID" value="NZ_VHLH01000003.1"/>
</dbReference>
<dbReference type="OrthoDB" id="8443793at2"/>
<evidence type="ECO:0000313" key="2">
    <source>
        <dbReference type="EMBL" id="TPW31900.1"/>
    </source>
</evidence>
<evidence type="ECO:0000256" key="1">
    <source>
        <dbReference type="SAM" id="MobiDB-lite"/>
    </source>
</evidence>
<dbReference type="Pfam" id="PF02620">
    <property type="entry name" value="YceD"/>
    <property type="match status" value="1"/>
</dbReference>
<name>A0A506UD87_9HYPH</name>
<dbReference type="EMBL" id="VHLH01000003">
    <property type="protein sequence ID" value="TPW31900.1"/>
    <property type="molecule type" value="Genomic_DNA"/>
</dbReference>
<reference evidence="2 3" key="1">
    <citation type="submission" date="2019-06" db="EMBL/GenBank/DDBJ databases">
        <authorList>
            <person name="Li M."/>
        </authorList>
    </citation>
    <scope>NUCLEOTIDE SEQUENCE [LARGE SCALE GENOMIC DNA]</scope>
    <source>
        <strain evidence="2 3">BGMRC6574</strain>
    </source>
</reference>
<organism evidence="2 3">
    <name type="scientific">Pararhizobium mangrovi</name>
    <dbReference type="NCBI Taxonomy" id="2590452"/>
    <lineage>
        <taxon>Bacteria</taxon>
        <taxon>Pseudomonadati</taxon>
        <taxon>Pseudomonadota</taxon>
        <taxon>Alphaproteobacteria</taxon>
        <taxon>Hyphomicrobiales</taxon>
        <taxon>Rhizobiaceae</taxon>
        <taxon>Rhizobium/Agrobacterium group</taxon>
        <taxon>Pararhizobium</taxon>
    </lineage>
</organism>